<comment type="caution">
    <text evidence="1">The sequence shown here is derived from an EMBL/GenBank/DDBJ whole genome shotgun (WGS) entry which is preliminary data.</text>
</comment>
<evidence type="ECO:0000313" key="1">
    <source>
        <dbReference type="EMBL" id="KAJ1351778.1"/>
    </source>
</evidence>
<proteinExistence type="predicted"/>
<reference evidence="1" key="1">
    <citation type="submission" date="2021-06" db="EMBL/GenBank/DDBJ databases">
        <title>Parelaphostrongylus tenuis whole genome reference sequence.</title>
        <authorList>
            <person name="Garwood T.J."/>
            <person name="Larsen P.A."/>
            <person name="Fountain-Jones N.M."/>
            <person name="Garbe J.R."/>
            <person name="Macchietto M.G."/>
            <person name="Kania S.A."/>
            <person name="Gerhold R.W."/>
            <person name="Richards J.E."/>
            <person name="Wolf T.M."/>
        </authorList>
    </citation>
    <scope>NUCLEOTIDE SEQUENCE</scope>
    <source>
        <strain evidence="1">MNPRO001-30</strain>
        <tissue evidence="1">Meninges</tissue>
    </source>
</reference>
<organism evidence="1 2">
    <name type="scientific">Parelaphostrongylus tenuis</name>
    <name type="common">Meningeal worm</name>
    <dbReference type="NCBI Taxonomy" id="148309"/>
    <lineage>
        <taxon>Eukaryota</taxon>
        <taxon>Metazoa</taxon>
        <taxon>Ecdysozoa</taxon>
        <taxon>Nematoda</taxon>
        <taxon>Chromadorea</taxon>
        <taxon>Rhabditida</taxon>
        <taxon>Rhabditina</taxon>
        <taxon>Rhabditomorpha</taxon>
        <taxon>Strongyloidea</taxon>
        <taxon>Metastrongylidae</taxon>
        <taxon>Parelaphostrongylus</taxon>
    </lineage>
</organism>
<evidence type="ECO:0000313" key="2">
    <source>
        <dbReference type="Proteomes" id="UP001196413"/>
    </source>
</evidence>
<sequence>MDNIRNHSASGANADTEGGYSMRVECAIGIGNVATVTRKQDWIVVERIFELQQPNARNCKEVLVRELM</sequence>
<name>A0AAD5QH50_PARTN</name>
<dbReference type="AlphaFoldDB" id="A0AAD5QH50"/>
<gene>
    <name evidence="1" type="ORF">KIN20_007915</name>
</gene>
<dbReference type="EMBL" id="JAHQIW010001224">
    <property type="protein sequence ID" value="KAJ1351778.1"/>
    <property type="molecule type" value="Genomic_DNA"/>
</dbReference>
<protein>
    <submittedName>
        <fullName evidence="1">Uncharacterized protein</fullName>
    </submittedName>
</protein>
<dbReference type="Proteomes" id="UP001196413">
    <property type="component" value="Unassembled WGS sequence"/>
</dbReference>
<keyword evidence="2" id="KW-1185">Reference proteome</keyword>
<accession>A0AAD5QH50</accession>